<protein>
    <submittedName>
        <fullName evidence="2">Uncharacterized protein</fullName>
    </submittedName>
</protein>
<proteinExistence type="predicted"/>
<feature type="transmembrane region" description="Helical" evidence="1">
    <location>
        <begin position="45"/>
        <end position="67"/>
    </location>
</feature>
<organism evidence="2 3">
    <name type="scientific">Pirellula staleyi (strain ATCC 27377 / DSM 6068 / ICPB 4128)</name>
    <name type="common">Pirella staleyi</name>
    <dbReference type="NCBI Taxonomy" id="530564"/>
    <lineage>
        <taxon>Bacteria</taxon>
        <taxon>Pseudomonadati</taxon>
        <taxon>Planctomycetota</taxon>
        <taxon>Planctomycetia</taxon>
        <taxon>Pirellulales</taxon>
        <taxon>Pirellulaceae</taxon>
        <taxon>Pirellula</taxon>
    </lineage>
</organism>
<reference evidence="2 3" key="1">
    <citation type="journal article" date="2009" name="Stand. Genomic Sci.">
        <title>Complete genome sequence of Pirellula staleyi type strain (ATCC 27377).</title>
        <authorList>
            <person name="Clum A."/>
            <person name="Tindall B.J."/>
            <person name="Sikorski J."/>
            <person name="Ivanova N."/>
            <person name="Mavrommatis K."/>
            <person name="Lucas S."/>
            <person name="Glavina del Rio T."/>
            <person name="Nolan M."/>
            <person name="Chen F."/>
            <person name="Tice H."/>
            <person name="Pitluck S."/>
            <person name="Cheng J.F."/>
            <person name="Chertkov O."/>
            <person name="Brettin T."/>
            <person name="Han C."/>
            <person name="Detter J.C."/>
            <person name="Kuske C."/>
            <person name="Bruce D."/>
            <person name="Goodwin L."/>
            <person name="Ovchinikova G."/>
            <person name="Pati A."/>
            <person name="Mikhailova N."/>
            <person name="Chen A."/>
            <person name="Palaniappan K."/>
            <person name="Land M."/>
            <person name="Hauser L."/>
            <person name="Chang Y.J."/>
            <person name="Jeffries C.D."/>
            <person name="Chain P."/>
            <person name="Rohde M."/>
            <person name="Goker M."/>
            <person name="Bristow J."/>
            <person name="Eisen J.A."/>
            <person name="Markowitz V."/>
            <person name="Hugenholtz P."/>
            <person name="Kyrpides N.C."/>
            <person name="Klenk H.P."/>
            <person name="Lapidus A."/>
        </authorList>
    </citation>
    <scope>NUCLEOTIDE SEQUENCE [LARGE SCALE GENOMIC DNA]</scope>
    <source>
        <strain evidence="3">ATCC 27377 / DSM 6068 / ICPB 4128</strain>
    </source>
</reference>
<keyword evidence="3" id="KW-1185">Reference proteome</keyword>
<dbReference type="STRING" id="530564.Psta_1500"/>
<dbReference type="AlphaFoldDB" id="D2QXJ0"/>
<gene>
    <name evidence="2" type="ordered locus">Psta_1500</name>
</gene>
<dbReference type="HOGENOM" id="CLU_1439854_0_0_0"/>
<evidence type="ECO:0000313" key="3">
    <source>
        <dbReference type="Proteomes" id="UP000001887"/>
    </source>
</evidence>
<keyword evidence="1" id="KW-1133">Transmembrane helix</keyword>
<accession>D2QXJ0</accession>
<feature type="transmembrane region" description="Helical" evidence="1">
    <location>
        <begin position="12"/>
        <end position="33"/>
    </location>
</feature>
<dbReference type="EMBL" id="CP001848">
    <property type="protein sequence ID" value="ADB16175.1"/>
    <property type="molecule type" value="Genomic_DNA"/>
</dbReference>
<evidence type="ECO:0000313" key="2">
    <source>
        <dbReference type="EMBL" id="ADB16175.1"/>
    </source>
</evidence>
<feature type="transmembrane region" description="Helical" evidence="1">
    <location>
        <begin position="110"/>
        <end position="129"/>
    </location>
</feature>
<keyword evidence="1" id="KW-0472">Membrane</keyword>
<evidence type="ECO:0000256" key="1">
    <source>
        <dbReference type="SAM" id="Phobius"/>
    </source>
</evidence>
<feature type="transmembrane region" description="Helical" evidence="1">
    <location>
        <begin position="149"/>
        <end position="167"/>
    </location>
</feature>
<name>D2QXJ0_PIRSD</name>
<sequence precursor="true">MSSSDSPPPTSTSHLAAALLLAIGILAAIWGLLDRPRLAPALLDNFSTTSILVTAAIAAIVPLVWHLRRTSKATTARDAVLMVTANLGIALSIFENALRGAPSQLFARGIASMMIPLAISLAASAAVAAFERWRRSRFQAMPGERSLGYAQLIVALVLLLMIIRLELIAPKNPPPQSAATAAPQEPAP</sequence>
<keyword evidence="1" id="KW-0812">Transmembrane</keyword>
<feature type="transmembrane region" description="Helical" evidence="1">
    <location>
        <begin position="79"/>
        <end position="98"/>
    </location>
</feature>
<dbReference type="KEGG" id="psl:Psta_1500"/>
<dbReference type="Proteomes" id="UP000001887">
    <property type="component" value="Chromosome"/>
</dbReference>